<proteinExistence type="predicted"/>
<accession>A0A6A7BDN9</accession>
<gene>
    <name evidence="1" type="ORF">T440DRAFT_308044</name>
</gene>
<dbReference type="AlphaFoldDB" id="A0A6A7BDN9"/>
<sequence length="178" mass="19995">MRHAPQCACSHRRANPAFLTESLQALQTVSDYYRVNSIMTSHILQSIIGAWSSLIGSGQNCPGHHADDCERNQKRSCIEVPRLDACSMLLPCLYDVRTFDSAVSSLRACWRGCLLANANAYKVEAAFSFHSWFEIISCSFFRLVSIIDKGVESGRLDNPLHIRNIIKTCYHSLLFVLP</sequence>
<name>A0A6A7BDN9_9PLEO</name>
<evidence type="ECO:0000313" key="1">
    <source>
        <dbReference type="EMBL" id="KAF2853514.1"/>
    </source>
</evidence>
<dbReference type="Proteomes" id="UP000799423">
    <property type="component" value="Unassembled WGS sequence"/>
</dbReference>
<protein>
    <submittedName>
        <fullName evidence="1">Uncharacterized protein</fullName>
    </submittedName>
</protein>
<reference evidence="1" key="1">
    <citation type="submission" date="2020-01" db="EMBL/GenBank/DDBJ databases">
        <authorList>
            <consortium name="DOE Joint Genome Institute"/>
            <person name="Haridas S."/>
            <person name="Albert R."/>
            <person name="Binder M."/>
            <person name="Bloem J."/>
            <person name="Labutti K."/>
            <person name="Salamov A."/>
            <person name="Andreopoulos B."/>
            <person name="Baker S.E."/>
            <person name="Barry K."/>
            <person name="Bills G."/>
            <person name="Bluhm B.H."/>
            <person name="Cannon C."/>
            <person name="Castanera R."/>
            <person name="Culley D.E."/>
            <person name="Daum C."/>
            <person name="Ezra D."/>
            <person name="Gonzalez J.B."/>
            <person name="Henrissat B."/>
            <person name="Kuo A."/>
            <person name="Liang C."/>
            <person name="Lipzen A."/>
            <person name="Lutzoni F."/>
            <person name="Magnuson J."/>
            <person name="Mondo S."/>
            <person name="Nolan M."/>
            <person name="Ohm R."/>
            <person name="Pangilinan J."/>
            <person name="Park H.-J."/>
            <person name="Ramirez L."/>
            <person name="Alfaro M."/>
            <person name="Sun H."/>
            <person name="Tritt A."/>
            <person name="Yoshinaga Y."/>
            <person name="Zwiers L.-H."/>
            <person name="Turgeon B.G."/>
            <person name="Goodwin S.B."/>
            <person name="Spatafora J.W."/>
            <person name="Crous P.W."/>
            <person name="Grigoriev I.V."/>
        </authorList>
    </citation>
    <scope>NUCLEOTIDE SEQUENCE</scope>
    <source>
        <strain evidence="1">IPT5</strain>
    </source>
</reference>
<evidence type="ECO:0000313" key="2">
    <source>
        <dbReference type="Proteomes" id="UP000799423"/>
    </source>
</evidence>
<organism evidence="1 2">
    <name type="scientific">Plenodomus tracheiphilus IPT5</name>
    <dbReference type="NCBI Taxonomy" id="1408161"/>
    <lineage>
        <taxon>Eukaryota</taxon>
        <taxon>Fungi</taxon>
        <taxon>Dikarya</taxon>
        <taxon>Ascomycota</taxon>
        <taxon>Pezizomycotina</taxon>
        <taxon>Dothideomycetes</taxon>
        <taxon>Pleosporomycetidae</taxon>
        <taxon>Pleosporales</taxon>
        <taxon>Pleosporineae</taxon>
        <taxon>Leptosphaeriaceae</taxon>
        <taxon>Plenodomus</taxon>
    </lineage>
</organism>
<dbReference type="EMBL" id="MU006295">
    <property type="protein sequence ID" value="KAF2853514.1"/>
    <property type="molecule type" value="Genomic_DNA"/>
</dbReference>
<keyword evidence="2" id="KW-1185">Reference proteome</keyword>